<keyword evidence="2" id="KW-1185">Reference proteome</keyword>
<dbReference type="RefSeq" id="WP_085103294.1">
    <property type="nucleotide sequence ID" value="NZ_FWZU01000004.1"/>
</dbReference>
<accession>A0A1X7EAH8</accession>
<sequence>MGQSKAKLFVFNALGKETLSSQRICAGKNSKVYRVNCKSGESYAVKFYMQPTADGRSRLKQEWDALSFLRQSGVANVPRCIEFGGEEQAAIYSFIHGSSVRLRTNADITSVLKFLRQLKSCSIHNKARLISRAAEACFSLTEIFDNLNRRFNRLSNLPHSDDLFVKMHGFLEGDFSKVFKESVDFAKKNVPENSWDLPLPLELRFLSPSDFGFHNSIRSLQGDLFFLDFEYFGWDDPVKATSDFLLHPAMELSDFEIASFYKGMFDIFSDDQNFETRFKIFLPLYRLKWCLILLNEFFNEALARRKFASDSAVSDYDLRRVQLDKAKKFLNSDKKIMKLIFDS</sequence>
<dbReference type="SUPFAM" id="SSF56112">
    <property type="entry name" value="Protein kinase-like (PK-like)"/>
    <property type="match status" value="1"/>
</dbReference>
<dbReference type="Proteomes" id="UP000192906">
    <property type="component" value="Unassembled WGS sequence"/>
</dbReference>
<name>A0A1X7EAH8_9BACT</name>
<protein>
    <recommendedName>
        <fullName evidence="3">Phosphotransferase enzyme family protein</fullName>
    </recommendedName>
</protein>
<dbReference type="OrthoDB" id="574549at2"/>
<organism evidence="1 2">
    <name type="scientific">Desulfovibrio gilichinskyi</name>
    <dbReference type="NCBI Taxonomy" id="1519643"/>
    <lineage>
        <taxon>Bacteria</taxon>
        <taxon>Pseudomonadati</taxon>
        <taxon>Thermodesulfobacteriota</taxon>
        <taxon>Desulfovibrionia</taxon>
        <taxon>Desulfovibrionales</taxon>
        <taxon>Desulfovibrionaceae</taxon>
        <taxon>Desulfovibrio</taxon>
    </lineage>
</organism>
<dbReference type="InterPro" id="IPR011009">
    <property type="entry name" value="Kinase-like_dom_sf"/>
</dbReference>
<gene>
    <name evidence="1" type="ORF">SAMN06295933_2829</name>
</gene>
<evidence type="ECO:0008006" key="3">
    <source>
        <dbReference type="Google" id="ProtNLM"/>
    </source>
</evidence>
<dbReference type="STRING" id="1519643.SAMN06295933_2829"/>
<dbReference type="EMBL" id="FWZU01000004">
    <property type="protein sequence ID" value="SMF30354.1"/>
    <property type="molecule type" value="Genomic_DNA"/>
</dbReference>
<dbReference type="AlphaFoldDB" id="A0A1X7EAH8"/>
<proteinExistence type="predicted"/>
<evidence type="ECO:0000313" key="1">
    <source>
        <dbReference type="EMBL" id="SMF30354.1"/>
    </source>
</evidence>
<reference evidence="2" key="1">
    <citation type="submission" date="2017-04" db="EMBL/GenBank/DDBJ databases">
        <authorList>
            <person name="Varghese N."/>
            <person name="Submissions S."/>
        </authorList>
    </citation>
    <scope>NUCLEOTIDE SEQUENCE [LARGE SCALE GENOMIC DNA]</scope>
    <source>
        <strain evidence="2">K3S</strain>
    </source>
</reference>
<evidence type="ECO:0000313" key="2">
    <source>
        <dbReference type="Proteomes" id="UP000192906"/>
    </source>
</evidence>